<dbReference type="GO" id="GO:0044550">
    <property type="term" value="P:secondary metabolite biosynthetic process"/>
    <property type="evidence" value="ECO:0007669"/>
    <property type="project" value="UniProtKB-ARBA"/>
</dbReference>
<dbReference type="Proteomes" id="UP000541444">
    <property type="component" value="Unassembled WGS sequence"/>
</dbReference>
<keyword evidence="8 11" id="KW-0408">Iron</keyword>
<keyword evidence="4 13" id="KW-0812">Transmembrane</keyword>
<evidence type="ECO:0000313" key="14">
    <source>
        <dbReference type="EMBL" id="KAF6147033.1"/>
    </source>
</evidence>
<evidence type="ECO:0000256" key="2">
    <source>
        <dbReference type="ARBA" id="ARBA00010617"/>
    </source>
</evidence>
<accession>A0A7J7LWL4</accession>
<organism evidence="14 15">
    <name type="scientific">Kingdonia uniflora</name>
    <dbReference type="NCBI Taxonomy" id="39325"/>
    <lineage>
        <taxon>Eukaryota</taxon>
        <taxon>Viridiplantae</taxon>
        <taxon>Streptophyta</taxon>
        <taxon>Embryophyta</taxon>
        <taxon>Tracheophyta</taxon>
        <taxon>Spermatophyta</taxon>
        <taxon>Magnoliopsida</taxon>
        <taxon>Ranunculales</taxon>
        <taxon>Circaeasteraceae</taxon>
        <taxon>Kingdonia</taxon>
    </lineage>
</organism>
<name>A0A7J7LWL4_9MAGN</name>
<evidence type="ECO:0000256" key="10">
    <source>
        <dbReference type="ARBA" id="ARBA00023136"/>
    </source>
</evidence>
<sequence length="515" mass="58820">MGIGTLIAIFLSCLCLYLFFALIEFLYRIWWKPIQIQNMLRAQGIRGPSYKFLHGNTIDVYKMRRESMMKPLELSDNILAGVQPHIHSWINLYGRNYLSWHGSTAQLIVTEPDLMKEILNNKNGDFVKTKTVGFLLKLLGDGLVTSEGKKWVRQRKLANPAFHAENLKRMIPAMLISVEIMLERWRHFEGKEVEIFEEFKVATADVISKTAFGSNYLEGAKVFENLSKLVAMAAGNANRIKLPIIGKLVKTFDEIESEKVENGIRESFIQMIRRREEKMKMGEPDEHDCDYLGFLVRANQDADDNKRISIEDVIDECKTFYFAGHETTTSLLTWSVLLLAIHTDWQDKARKEVMEIFKGKNPNPDYNGIVKLKTMTMIINETLRLYPPNVAITRMVTKQTRLGDLLLPGNIEILIPCLVSHNDPEIWGEDVCLFKPDRFAEGLTKAAKNTTAYVPFGLGPRACIGINFAMIEVKLSLSMILQRYAFTLSPTYVHSPIQHLTSRPQHGVQIILHAL</sequence>
<dbReference type="InterPro" id="IPR001128">
    <property type="entry name" value="Cyt_P450"/>
</dbReference>
<dbReference type="SUPFAM" id="SSF48264">
    <property type="entry name" value="Cytochrome P450"/>
    <property type="match status" value="1"/>
</dbReference>
<dbReference type="PANTHER" id="PTHR24282:SF270">
    <property type="entry name" value="CYTOCHROME P450 CYP749A22-LIKE"/>
    <property type="match status" value="1"/>
</dbReference>
<evidence type="ECO:0000256" key="4">
    <source>
        <dbReference type="ARBA" id="ARBA00022692"/>
    </source>
</evidence>
<dbReference type="InterPro" id="IPR017972">
    <property type="entry name" value="Cyt_P450_CS"/>
</dbReference>
<evidence type="ECO:0000256" key="8">
    <source>
        <dbReference type="ARBA" id="ARBA00023004"/>
    </source>
</evidence>
<dbReference type="Gene3D" id="1.10.630.10">
    <property type="entry name" value="Cytochrome P450"/>
    <property type="match status" value="1"/>
</dbReference>
<evidence type="ECO:0008006" key="16">
    <source>
        <dbReference type="Google" id="ProtNLM"/>
    </source>
</evidence>
<dbReference type="GO" id="GO:0016020">
    <property type="term" value="C:membrane"/>
    <property type="evidence" value="ECO:0007669"/>
    <property type="project" value="UniProtKB-SubCell"/>
</dbReference>
<dbReference type="InterPro" id="IPR050665">
    <property type="entry name" value="Cytochrome_P450_Monooxygen"/>
</dbReference>
<proteinExistence type="inferred from homology"/>
<evidence type="ECO:0000256" key="13">
    <source>
        <dbReference type="SAM" id="Phobius"/>
    </source>
</evidence>
<dbReference type="AlphaFoldDB" id="A0A7J7LWL4"/>
<keyword evidence="15" id="KW-1185">Reference proteome</keyword>
<feature type="binding site" description="axial binding residue" evidence="11">
    <location>
        <position position="463"/>
    </location>
    <ligand>
        <name>heme</name>
        <dbReference type="ChEBI" id="CHEBI:30413"/>
    </ligand>
    <ligandPart>
        <name>Fe</name>
        <dbReference type="ChEBI" id="CHEBI:18248"/>
    </ligandPart>
</feature>
<evidence type="ECO:0000256" key="11">
    <source>
        <dbReference type="PIRSR" id="PIRSR602401-1"/>
    </source>
</evidence>
<comment type="subcellular location">
    <subcellularLocation>
        <location evidence="1">Membrane</location>
    </subcellularLocation>
</comment>
<dbReference type="GO" id="GO:0020037">
    <property type="term" value="F:heme binding"/>
    <property type="evidence" value="ECO:0007669"/>
    <property type="project" value="InterPro"/>
</dbReference>
<dbReference type="OrthoDB" id="1470350at2759"/>
<dbReference type="PRINTS" id="PR00385">
    <property type="entry name" value="P450"/>
</dbReference>
<evidence type="ECO:0000256" key="5">
    <source>
        <dbReference type="ARBA" id="ARBA00022723"/>
    </source>
</evidence>
<reference evidence="14 15" key="1">
    <citation type="journal article" date="2020" name="IScience">
        <title>Genome Sequencing of the Endangered Kingdonia uniflora (Circaeasteraceae, Ranunculales) Reveals Potential Mechanisms of Evolutionary Specialization.</title>
        <authorList>
            <person name="Sun Y."/>
            <person name="Deng T."/>
            <person name="Zhang A."/>
            <person name="Moore M.J."/>
            <person name="Landis J.B."/>
            <person name="Lin N."/>
            <person name="Zhang H."/>
            <person name="Zhang X."/>
            <person name="Huang J."/>
            <person name="Zhang X."/>
            <person name="Sun H."/>
            <person name="Wang H."/>
        </authorList>
    </citation>
    <scope>NUCLEOTIDE SEQUENCE [LARGE SCALE GENOMIC DNA]</scope>
    <source>
        <strain evidence="14">TB1705</strain>
        <tissue evidence="14">Leaf</tissue>
    </source>
</reference>
<dbReference type="InterPro" id="IPR002401">
    <property type="entry name" value="Cyt_P450_E_grp-I"/>
</dbReference>
<protein>
    <recommendedName>
        <fullName evidence="16">Cytochrome P450</fullName>
    </recommendedName>
</protein>
<dbReference type="InterPro" id="IPR036396">
    <property type="entry name" value="Cyt_P450_sf"/>
</dbReference>
<evidence type="ECO:0000256" key="7">
    <source>
        <dbReference type="ARBA" id="ARBA00023002"/>
    </source>
</evidence>
<evidence type="ECO:0000256" key="3">
    <source>
        <dbReference type="ARBA" id="ARBA00022617"/>
    </source>
</evidence>
<comment type="cofactor">
    <cofactor evidence="11">
        <name>heme</name>
        <dbReference type="ChEBI" id="CHEBI:30413"/>
    </cofactor>
</comment>
<dbReference type="PANTHER" id="PTHR24282">
    <property type="entry name" value="CYTOCHROME P450 FAMILY MEMBER"/>
    <property type="match status" value="1"/>
</dbReference>
<keyword evidence="5 11" id="KW-0479">Metal-binding</keyword>
<dbReference type="Pfam" id="PF00067">
    <property type="entry name" value="p450"/>
    <property type="match status" value="1"/>
</dbReference>
<keyword evidence="3 11" id="KW-0349">Heme</keyword>
<keyword evidence="7 12" id="KW-0560">Oxidoreductase</keyword>
<dbReference type="GO" id="GO:0016705">
    <property type="term" value="F:oxidoreductase activity, acting on paired donors, with incorporation or reduction of molecular oxygen"/>
    <property type="evidence" value="ECO:0007669"/>
    <property type="project" value="InterPro"/>
</dbReference>
<keyword evidence="6 13" id="KW-1133">Transmembrane helix</keyword>
<evidence type="ECO:0000256" key="1">
    <source>
        <dbReference type="ARBA" id="ARBA00004370"/>
    </source>
</evidence>
<evidence type="ECO:0000256" key="9">
    <source>
        <dbReference type="ARBA" id="ARBA00023033"/>
    </source>
</evidence>
<comment type="caution">
    <text evidence="14">The sequence shown here is derived from an EMBL/GenBank/DDBJ whole genome shotgun (WGS) entry which is preliminary data.</text>
</comment>
<dbReference type="PROSITE" id="PS00018">
    <property type="entry name" value="EF_HAND_1"/>
    <property type="match status" value="1"/>
</dbReference>
<feature type="transmembrane region" description="Helical" evidence="13">
    <location>
        <begin position="6"/>
        <end position="31"/>
    </location>
</feature>
<dbReference type="PROSITE" id="PS00086">
    <property type="entry name" value="CYTOCHROME_P450"/>
    <property type="match status" value="1"/>
</dbReference>
<comment type="similarity">
    <text evidence="2 12">Belongs to the cytochrome P450 family.</text>
</comment>
<dbReference type="GO" id="GO:0004497">
    <property type="term" value="F:monooxygenase activity"/>
    <property type="evidence" value="ECO:0007669"/>
    <property type="project" value="UniProtKB-KW"/>
</dbReference>
<keyword evidence="9 12" id="KW-0503">Monooxygenase</keyword>
<evidence type="ECO:0000313" key="15">
    <source>
        <dbReference type="Proteomes" id="UP000541444"/>
    </source>
</evidence>
<dbReference type="PRINTS" id="PR00463">
    <property type="entry name" value="EP450I"/>
</dbReference>
<evidence type="ECO:0000256" key="6">
    <source>
        <dbReference type="ARBA" id="ARBA00022989"/>
    </source>
</evidence>
<keyword evidence="10 13" id="KW-0472">Membrane</keyword>
<dbReference type="EMBL" id="JACGCM010001948">
    <property type="protein sequence ID" value="KAF6147033.1"/>
    <property type="molecule type" value="Genomic_DNA"/>
</dbReference>
<dbReference type="InterPro" id="IPR018247">
    <property type="entry name" value="EF_Hand_1_Ca_BS"/>
</dbReference>
<gene>
    <name evidence="14" type="ORF">GIB67_036752</name>
</gene>
<dbReference type="GO" id="GO:0005506">
    <property type="term" value="F:iron ion binding"/>
    <property type="evidence" value="ECO:0007669"/>
    <property type="project" value="InterPro"/>
</dbReference>
<evidence type="ECO:0000256" key="12">
    <source>
        <dbReference type="RuleBase" id="RU000461"/>
    </source>
</evidence>